<dbReference type="EMBL" id="CAMKVN010004342">
    <property type="protein sequence ID" value="CAI2186853.1"/>
    <property type="molecule type" value="Genomic_DNA"/>
</dbReference>
<dbReference type="OrthoDB" id="2376953at2759"/>
<accession>A0A9W4WU02</accession>
<dbReference type="AlphaFoldDB" id="A0A9W4WU02"/>
<protein>
    <submittedName>
        <fullName evidence="1">6578_t:CDS:1</fullName>
    </submittedName>
</protein>
<comment type="caution">
    <text evidence="1">The sequence shown here is derived from an EMBL/GenBank/DDBJ whole genome shotgun (WGS) entry which is preliminary data.</text>
</comment>
<organism evidence="1 2">
    <name type="scientific">Funneliformis geosporum</name>
    <dbReference type="NCBI Taxonomy" id="1117311"/>
    <lineage>
        <taxon>Eukaryota</taxon>
        <taxon>Fungi</taxon>
        <taxon>Fungi incertae sedis</taxon>
        <taxon>Mucoromycota</taxon>
        <taxon>Glomeromycotina</taxon>
        <taxon>Glomeromycetes</taxon>
        <taxon>Glomerales</taxon>
        <taxon>Glomeraceae</taxon>
        <taxon>Funneliformis</taxon>
    </lineage>
</organism>
<evidence type="ECO:0000313" key="1">
    <source>
        <dbReference type="EMBL" id="CAI2186853.1"/>
    </source>
</evidence>
<evidence type="ECO:0000313" key="2">
    <source>
        <dbReference type="Proteomes" id="UP001153678"/>
    </source>
</evidence>
<proteinExistence type="predicted"/>
<keyword evidence="2" id="KW-1185">Reference proteome</keyword>
<name>A0A9W4WU02_9GLOM</name>
<reference evidence="1" key="1">
    <citation type="submission" date="2022-08" db="EMBL/GenBank/DDBJ databases">
        <authorList>
            <person name="Kallberg Y."/>
            <person name="Tangrot J."/>
            <person name="Rosling A."/>
        </authorList>
    </citation>
    <scope>NUCLEOTIDE SEQUENCE</scope>
    <source>
        <strain evidence="1">Wild A</strain>
    </source>
</reference>
<sequence>MADIEEIIDLYAEIPSYHERYSGLLKQLPPSIINEAWKRLTTRKRNPLSAIDGSCEESYMDTRTQTRTTDFLDKVDKATQTEEA</sequence>
<dbReference type="Proteomes" id="UP001153678">
    <property type="component" value="Unassembled WGS sequence"/>
</dbReference>
<gene>
    <name evidence="1" type="ORF">FWILDA_LOCUS12783</name>
</gene>